<accession>A0A7Y3RL95</accession>
<dbReference type="Pfam" id="PF06319">
    <property type="entry name" value="MmcB-like"/>
    <property type="match status" value="1"/>
</dbReference>
<dbReference type="PIRSF" id="PIRSF031796">
    <property type="entry name" value="UPC031796"/>
    <property type="match status" value="1"/>
</dbReference>
<protein>
    <submittedName>
        <fullName evidence="1">MmcB family DNA repair protein</fullName>
    </submittedName>
</protein>
<proteinExistence type="predicted"/>
<dbReference type="InterPro" id="IPR009394">
    <property type="entry name" value="MmcB-like"/>
</dbReference>
<gene>
    <name evidence="1" type="ORF">HK107_07120</name>
</gene>
<sequence length="141" mass="15719">METRPEVTEAVTRGTARLLVDMGYAPIFELSLPNGRRADIAAVSKKGEILMVEVKSCRADFEVDKKWPEYREYCDLFYFAVPEDFPVELLPEDEALIIADGFGGAIVRPSEKITLAGARRKQTLIRIARSAAFKGLATPRV</sequence>
<dbReference type="EMBL" id="JABFCX010000002">
    <property type="protein sequence ID" value="NNU16090.1"/>
    <property type="molecule type" value="Genomic_DNA"/>
</dbReference>
<keyword evidence="2" id="KW-1185">Reference proteome</keyword>
<comment type="caution">
    <text evidence="1">The sequence shown here is derived from an EMBL/GenBank/DDBJ whole genome shotgun (WGS) entry which is preliminary data.</text>
</comment>
<evidence type="ECO:0000313" key="2">
    <source>
        <dbReference type="Proteomes" id="UP000536835"/>
    </source>
</evidence>
<evidence type="ECO:0000313" key="1">
    <source>
        <dbReference type="EMBL" id="NNU16090.1"/>
    </source>
</evidence>
<organism evidence="1 2">
    <name type="scientific">Parvularcula mediterranea</name>
    <dbReference type="NCBI Taxonomy" id="2732508"/>
    <lineage>
        <taxon>Bacteria</taxon>
        <taxon>Pseudomonadati</taxon>
        <taxon>Pseudomonadota</taxon>
        <taxon>Alphaproteobacteria</taxon>
        <taxon>Parvularculales</taxon>
        <taxon>Parvularculaceae</taxon>
        <taxon>Parvularcula</taxon>
    </lineage>
</organism>
<dbReference type="AlphaFoldDB" id="A0A7Y3RL95"/>
<name>A0A7Y3RL95_9PROT</name>
<reference evidence="1 2" key="1">
    <citation type="submission" date="2020-05" db="EMBL/GenBank/DDBJ databases">
        <title>Parvularcula mediterraneae sp. nov., isolated from polypropylene straw from shallow seawater of the seashore of Laganas in Zakynthos island, Greece.</title>
        <authorList>
            <person name="Szabo I."/>
            <person name="Al-Omari J."/>
            <person name="Rado J."/>
            <person name="Szerdahelyi G.S."/>
        </authorList>
    </citation>
    <scope>NUCLEOTIDE SEQUENCE [LARGE SCALE GENOMIC DNA]</scope>
    <source>
        <strain evidence="1 2">ZS-1/3</strain>
    </source>
</reference>
<dbReference type="Proteomes" id="UP000536835">
    <property type="component" value="Unassembled WGS sequence"/>
</dbReference>